<comment type="caution">
    <text evidence="2">The sequence shown here is derived from an EMBL/GenBank/DDBJ whole genome shotgun (WGS) entry which is preliminary data.</text>
</comment>
<dbReference type="Pfam" id="PF01425">
    <property type="entry name" value="Amidase"/>
    <property type="match status" value="1"/>
</dbReference>
<organism evidence="2 3">
    <name type="scientific">Rhodococcoides trifolii</name>
    <dbReference type="NCBI Taxonomy" id="908250"/>
    <lineage>
        <taxon>Bacteria</taxon>
        <taxon>Bacillati</taxon>
        <taxon>Actinomycetota</taxon>
        <taxon>Actinomycetes</taxon>
        <taxon>Mycobacteriales</taxon>
        <taxon>Nocardiaceae</taxon>
        <taxon>Rhodococcoides</taxon>
    </lineage>
</organism>
<feature type="domain" description="Amidase" evidence="1">
    <location>
        <begin position="28"/>
        <end position="446"/>
    </location>
</feature>
<evidence type="ECO:0000313" key="2">
    <source>
        <dbReference type="EMBL" id="GGG03283.1"/>
    </source>
</evidence>
<sequence length="476" mass="50696">MIDHSEVAYLELTEVSELIRARQFTSREVTEAILARMDALDPTLQSYVHPMPDVALAAADAADDDLAHGRHKGPLHGVPIGVKDLCYTTDAPTGSGGTMHAEYRSLYDATVVTRLRRAGAVITGKLRMTEGAYTNHHPALPVPVNPWHSDTWSGVSSSGSGVATAAGLCFGSLGSDTGGSIRLPSSANGVTGVMPTWGRVSRYGVVELAGSMDHIGPMCRSAKDCAAMLGVIAGSDHNDPTSSTQPVPDYLHGLTRTTRPRLGIDRSLLSSFDETTRQMLRNVLEVVRDLGWQLLDVDTPDLPGIAADFAALCAAEAATAHADTYPSRADEYGQSLRDALDSGRSMTATDLVRLQTNRRAFTGRLGRVFEGIDLLLMPAVGFASPTVETLETLGTNADLLAALLTPTAPFDMAGVPTVTLPGGFTDRGTPLGFQFVARPFEEQLMLQAAHAFQQVTAFHRSHPQPVTNARLEGVAQ</sequence>
<reference evidence="2" key="1">
    <citation type="journal article" date="2014" name="Int. J. Syst. Evol. Microbiol.">
        <title>Complete genome sequence of Corynebacterium casei LMG S-19264T (=DSM 44701T), isolated from a smear-ripened cheese.</title>
        <authorList>
            <consortium name="US DOE Joint Genome Institute (JGI-PGF)"/>
            <person name="Walter F."/>
            <person name="Albersmeier A."/>
            <person name="Kalinowski J."/>
            <person name="Ruckert C."/>
        </authorList>
    </citation>
    <scope>NUCLEOTIDE SEQUENCE</scope>
    <source>
        <strain evidence="2">CCM 7905</strain>
    </source>
</reference>
<dbReference type="PANTHER" id="PTHR11895">
    <property type="entry name" value="TRANSAMIDASE"/>
    <property type="match status" value="1"/>
</dbReference>
<dbReference type="PANTHER" id="PTHR11895:SF176">
    <property type="entry name" value="AMIDASE AMID-RELATED"/>
    <property type="match status" value="1"/>
</dbReference>
<evidence type="ECO:0000313" key="3">
    <source>
        <dbReference type="Proteomes" id="UP000654257"/>
    </source>
</evidence>
<dbReference type="Proteomes" id="UP000654257">
    <property type="component" value="Unassembled WGS sequence"/>
</dbReference>
<accession>A0A917D1M9</accession>
<gene>
    <name evidence="2" type="primary">amiD</name>
    <name evidence="2" type="ORF">GCM10007304_16700</name>
</gene>
<reference evidence="2" key="2">
    <citation type="submission" date="2020-09" db="EMBL/GenBank/DDBJ databases">
        <authorList>
            <person name="Sun Q."/>
            <person name="Sedlacek I."/>
        </authorList>
    </citation>
    <scope>NUCLEOTIDE SEQUENCE</scope>
    <source>
        <strain evidence="2">CCM 7905</strain>
    </source>
</reference>
<name>A0A917D1M9_9NOCA</name>
<dbReference type="RefSeq" id="WP_229745892.1">
    <property type="nucleotide sequence ID" value="NZ_BMCU01000002.1"/>
</dbReference>
<dbReference type="InterPro" id="IPR023631">
    <property type="entry name" value="Amidase_dom"/>
</dbReference>
<dbReference type="InterPro" id="IPR020556">
    <property type="entry name" value="Amidase_CS"/>
</dbReference>
<dbReference type="InterPro" id="IPR036928">
    <property type="entry name" value="AS_sf"/>
</dbReference>
<keyword evidence="3" id="KW-1185">Reference proteome</keyword>
<dbReference type="InterPro" id="IPR000120">
    <property type="entry name" value="Amidase"/>
</dbReference>
<dbReference type="GO" id="GO:0003824">
    <property type="term" value="F:catalytic activity"/>
    <property type="evidence" value="ECO:0007669"/>
    <property type="project" value="InterPro"/>
</dbReference>
<evidence type="ECO:0000259" key="1">
    <source>
        <dbReference type="Pfam" id="PF01425"/>
    </source>
</evidence>
<dbReference type="SUPFAM" id="SSF75304">
    <property type="entry name" value="Amidase signature (AS) enzymes"/>
    <property type="match status" value="1"/>
</dbReference>
<dbReference type="Gene3D" id="3.90.1300.10">
    <property type="entry name" value="Amidase signature (AS) domain"/>
    <property type="match status" value="1"/>
</dbReference>
<proteinExistence type="predicted"/>
<dbReference type="AlphaFoldDB" id="A0A917D1M9"/>
<dbReference type="EMBL" id="BMCU01000002">
    <property type="protein sequence ID" value="GGG03283.1"/>
    <property type="molecule type" value="Genomic_DNA"/>
</dbReference>
<protein>
    <submittedName>
        <fullName evidence="2">Amidase AmiD</fullName>
    </submittedName>
</protein>
<dbReference type="PROSITE" id="PS00571">
    <property type="entry name" value="AMIDASES"/>
    <property type="match status" value="1"/>
</dbReference>